<organism evidence="1 3">
    <name type="scientific">Plasmodiophora brassicae</name>
    <name type="common">Clubroot disease agent</name>
    <dbReference type="NCBI Taxonomy" id="37360"/>
    <lineage>
        <taxon>Eukaryota</taxon>
        <taxon>Sar</taxon>
        <taxon>Rhizaria</taxon>
        <taxon>Endomyxa</taxon>
        <taxon>Phytomyxea</taxon>
        <taxon>Plasmodiophorida</taxon>
        <taxon>Plasmodiophoridae</taxon>
        <taxon>Plasmodiophora</taxon>
    </lineage>
</organism>
<dbReference type="Proteomes" id="UP000039324">
    <property type="component" value="Unassembled WGS sequence"/>
</dbReference>
<sequence>MVELHDLLTVPALLETVAAYGGYDAVLALHATCRRIRGCTAAILERVGEMAVAGRTFRSLRRRHLKIGFVEGLDIASDSVDQADLQSQFEDGFQQAFETTLDEGSIRGQLMAFALLLPNTHPRNSEVEVMNRLYNGEDVVDGRHRITMDGPCPHAESYDEAKQLMAELLHDSPEEFTVK</sequence>
<dbReference type="EMBL" id="OVEO01000008">
    <property type="protein sequence ID" value="SPQ97687.1"/>
    <property type="molecule type" value="Genomic_DNA"/>
</dbReference>
<dbReference type="EMBL" id="CDSF01000079">
    <property type="protein sequence ID" value="CEO97376.1"/>
    <property type="molecule type" value="Genomic_DNA"/>
</dbReference>
<protein>
    <submittedName>
        <fullName evidence="1">Uncharacterized protein</fullName>
    </submittedName>
</protein>
<geneLocation type="mitochondrion" evidence="2"/>
<evidence type="ECO:0000313" key="2">
    <source>
        <dbReference type="EMBL" id="SPQ97687.1"/>
    </source>
</evidence>
<accession>A0A0G4IQE8</accession>
<gene>
    <name evidence="1" type="ORF">PBRA_000721</name>
    <name evidence="2" type="ORF">PLBR_LOCUS4902</name>
</gene>
<name>A0A0G4IQE8_PLABS</name>
<dbReference type="Proteomes" id="UP000290189">
    <property type="component" value="Unassembled WGS sequence"/>
</dbReference>
<evidence type="ECO:0000313" key="3">
    <source>
        <dbReference type="Proteomes" id="UP000039324"/>
    </source>
</evidence>
<evidence type="ECO:0000313" key="4">
    <source>
        <dbReference type="Proteomes" id="UP000290189"/>
    </source>
</evidence>
<proteinExistence type="predicted"/>
<keyword evidence="2" id="KW-0496">Mitochondrion</keyword>
<reference evidence="1 3" key="1">
    <citation type="submission" date="2015-02" db="EMBL/GenBank/DDBJ databases">
        <authorList>
            <person name="Chooi Y.-H."/>
        </authorList>
    </citation>
    <scope>NUCLEOTIDE SEQUENCE [LARGE SCALE GENOMIC DNA]</scope>
    <source>
        <strain evidence="1">E3</strain>
    </source>
</reference>
<reference evidence="2 4" key="2">
    <citation type="submission" date="2018-03" db="EMBL/GenBank/DDBJ databases">
        <authorList>
            <person name="Fogelqvist J."/>
        </authorList>
    </citation>
    <scope>NUCLEOTIDE SEQUENCE [LARGE SCALE GENOMIC DNA]</scope>
</reference>
<evidence type="ECO:0000313" key="1">
    <source>
        <dbReference type="EMBL" id="CEO97376.1"/>
    </source>
</evidence>
<dbReference type="AlphaFoldDB" id="A0A0G4IQE8"/>
<keyword evidence="3" id="KW-1185">Reference proteome</keyword>